<gene>
    <name evidence="1" type="ORF">P280DRAFT_480095</name>
</gene>
<dbReference type="Proteomes" id="UP000799753">
    <property type="component" value="Unassembled WGS sequence"/>
</dbReference>
<sequence length="118" mass="13099">MNFNAFTEDLDTPVQKDSRECSKKLAISQCLHKTLRKLSASVSTNFTSKEFCNCAKIVEAEYLPPSPNIVACATVIKKVIKMLAYNHAKVDISCALKIRNRLAAYNILNAPLRSPVLV</sequence>
<proteinExistence type="predicted"/>
<name>A0A6A6RZP5_9PLEO</name>
<evidence type="ECO:0000313" key="2">
    <source>
        <dbReference type="Proteomes" id="UP000799753"/>
    </source>
</evidence>
<organism evidence="1 2">
    <name type="scientific">Massarina eburnea CBS 473.64</name>
    <dbReference type="NCBI Taxonomy" id="1395130"/>
    <lineage>
        <taxon>Eukaryota</taxon>
        <taxon>Fungi</taxon>
        <taxon>Dikarya</taxon>
        <taxon>Ascomycota</taxon>
        <taxon>Pezizomycotina</taxon>
        <taxon>Dothideomycetes</taxon>
        <taxon>Pleosporomycetidae</taxon>
        <taxon>Pleosporales</taxon>
        <taxon>Massarineae</taxon>
        <taxon>Massarinaceae</taxon>
        <taxon>Massarina</taxon>
    </lineage>
</organism>
<dbReference type="OrthoDB" id="3744626at2759"/>
<keyword evidence="2" id="KW-1185">Reference proteome</keyword>
<accession>A0A6A6RZP5</accession>
<protein>
    <submittedName>
        <fullName evidence="1">Uncharacterized protein</fullName>
    </submittedName>
</protein>
<dbReference type="AlphaFoldDB" id="A0A6A6RZP5"/>
<dbReference type="EMBL" id="MU006784">
    <property type="protein sequence ID" value="KAF2640567.1"/>
    <property type="molecule type" value="Genomic_DNA"/>
</dbReference>
<evidence type="ECO:0000313" key="1">
    <source>
        <dbReference type="EMBL" id="KAF2640567.1"/>
    </source>
</evidence>
<reference evidence="1" key="1">
    <citation type="journal article" date="2020" name="Stud. Mycol.">
        <title>101 Dothideomycetes genomes: a test case for predicting lifestyles and emergence of pathogens.</title>
        <authorList>
            <person name="Haridas S."/>
            <person name="Albert R."/>
            <person name="Binder M."/>
            <person name="Bloem J."/>
            <person name="Labutti K."/>
            <person name="Salamov A."/>
            <person name="Andreopoulos B."/>
            <person name="Baker S."/>
            <person name="Barry K."/>
            <person name="Bills G."/>
            <person name="Bluhm B."/>
            <person name="Cannon C."/>
            <person name="Castanera R."/>
            <person name="Culley D."/>
            <person name="Daum C."/>
            <person name="Ezra D."/>
            <person name="Gonzalez J."/>
            <person name="Henrissat B."/>
            <person name="Kuo A."/>
            <person name="Liang C."/>
            <person name="Lipzen A."/>
            <person name="Lutzoni F."/>
            <person name="Magnuson J."/>
            <person name="Mondo S."/>
            <person name="Nolan M."/>
            <person name="Ohm R."/>
            <person name="Pangilinan J."/>
            <person name="Park H.-J."/>
            <person name="Ramirez L."/>
            <person name="Alfaro M."/>
            <person name="Sun H."/>
            <person name="Tritt A."/>
            <person name="Yoshinaga Y."/>
            <person name="Zwiers L.-H."/>
            <person name="Turgeon B."/>
            <person name="Goodwin S."/>
            <person name="Spatafora J."/>
            <person name="Crous P."/>
            <person name="Grigoriev I."/>
        </authorList>
    </citation>
    <scope>NUCLEOTIDE SEQUENCE</scope>
    <source>
        <strain evidence="1">CBS 473.64</strain>
    </source>
</reference>